<evidence type="ECO:0000313" key="2">
    <source>
        <dbReference type="EMBL" id="MFC6239237.1"/>
    </source>
</evidence>
<evidence type="ECO:0008006" key="4">
    <source>
        <dbReference type="Google" id="ProtNLM"/>
    </source>
</evidence>
<keyword evidence="1" id="KW-0472">Membrane</keyword>
<dbReference type="EMBL" id="JBHSTI010000008">
    <property type="protein sequence ID" value="MFC6239237.1"/>
    <property type="molecule type" value="Genomic_DNA"/>
</dbReference>
<name>A0ABW1T3C4_9ACTN</name>
<feature type="transmembrane region" description="Helical" evidence="1">
    <location>
        <begin position="172"/>
        <end position="191"/>
    </location>
</feature>
<reference evidence="3" key="1">
    <citation type="journal article" date="2019" name="Int. J. Syst. Evol. Microbiol.">
        <title>The Global Catalogue of Microorganisms (GCM) 10K type strain sequencing project: providing services to taxonomists for standard genome sequencing and annotation.</title>
        <authorList>
            <consortium name="The Broad Institute Genomics Platform"/>
            <consortium name="The Broad Institute Genome Sequencing Center for Infectious Disease"/>
            <person name="Wu L."/>
            <person name="Ma J."/>
        </authorList>
    </citation>
    <scope>NUCLEOTIDE SEQUENCE [LARGE SCALE GENOMIC DNA]</scope>
    <source>
        <strain evidence="3">CGMCC 4.7317</strain>
    </source>
</reference>
<organism evidence="2 3">
    <name type="scientific">Longivirga aurantiaca</name>
    <dbReference type="NCBI Taxonomy" id="1837743"/>
    <lineage>
        <taxon>Bacteria</taxon>
        <taxon>Bacillati</taxon>
        <taxon>Actinomycetota</taxon>
        <taxon>Actinomycetes</taxon>
        <taxon>Sporichthyales</taxon>
        <taxon>Sporichthyaceae</taxon>
        <taxon>Longivirga</taxon>
    </lineage>
</organism>
<keyword evidence="1" id="KW-1133">Transmembrane helix</keyword>
<keyword evidence="1" id="KW-0812">Transmembrane</keyword>
<keyword evidence="3" id="KW-1185">Reference proteome</keyword>
<evidence type="ECO:0000256" key="1">
    <source>
        <dbReference type="SAM" id="Phobius"/>
    </source>
</evidence>
<sequence length="194" mass="19473">MKPREVDASGRATCDARDRVKPARCANGAASVPACFGALRCAIDNLNGDNVERIGFPQGSRHVFCYYNAVTPPPDAGTIVVRKQLAAGSAGTTALPDTVALRDPTTCTVAETASGVRSEAPAVTTTMSVNDADGVRTTSASVAVGSGELSSVDVLNAYDALAPSGASSATPAYALAGLVLLLLGAAAYAVGSRA</sequence>
<comment type="caution">
    <text evidence="2">The sequence shown here is derived from an EMBL/GenBank/DDBJ whole genome shotgun (WGS) entry which is preliminary data.</text>
</comment>
<dbReference type="Proteomes" id="UP001596138">
    <property type="component" value="Unassembled WGS sequence"/>
</dbReference>
<gene>
    <name evidence="2" type="ORF">ACFQGU_15260</name>
</gene>
<evidence type="ECO:0000313" key="3">
    <source>
        <dbReference type="Proteomes" id="UP001596138"/>
    </source>
</evidence>
<accession>A0ABW1T3C4</accession>
<dbReference type="RefSeq" id="WP_386768133.1">
    <property type="nucleotide sequence ID" value="NZ_JBHSTI010000008.1"/>
</dbReference>
<proteinExistence type="predicted"/>
<protein>
    <recommendedName>
        <fullName evidence="4">Gram-positive cocci surface proteins LPxTG domain-containing protein</fullName>
    </recommendedName>
</protein>